<evidence type="ECO:0000313" key="2">
    <source>
        <dbReference type="Proteomes" id="UP000179243"/>
    </source>
</evidence>
<dbReference type="AlphaFoldDB" id="A0A1F7F6S4"/>
<proteinExistence type="predicted"/>
<organism evidence="1 2">
    <name type="scientific">Candidatus Raymondbacteria bacterium RIFOXYD12_FULL_49_13</name>
    <dbReference type="NCBI Taxonomy" id="1817890"/>
    <lineage>
        <taxon>Bacteria</taxon>
        <taxon>Raymondiibacteriota</taxon>
    </lineage>
</organism>
<dbReference type="EMBL" id="MFYX01000110">
    <property type="protein sequence ID" value="OGK02206.1"/>
    <property type="molecule type" value="Genomic_DNA"/>
</dbReference>
<name>A0A1F7F6S4_UNCRA</name>
<gene>
    <name evidence="1" type="ORF">A2519_16125</name>
</gene>
<evidence type="ECO:0000313" key="1">
    <source>
        <dbReference type="EMBL" id="OGK02206.1"/>
    </source>
</evidence>
<sequence>MNNHTVFILLIILEIFSLSFSQFPANTSISWQIENLPDSVIRPAQLEYKGAFKVPQGSGHESWQYGGSGITYFPEGDSEGPNDGYPGSLFGCANINGQSVGELSIPVPVISPEENLAVLNRATSLQVPVCVVEGTISMDSGPFPNALWTIGYLPPQGDQSIGKLYFGGWLSYTSQEEWSHGACDLTLSSHNPSGMWRLSGLSAFEGTNTTMQIPVEWADKYCPGMVLALGGAVNGGSTAYGVGSGPSIIACAPLSHGNPPAPGTILENKILLRYGVSSDPSYQAVRDRQKRDCWSGGAWVNHGDRSAILFFGSKDAGESYYGFPKTSEGYKVFMNEGGHGLPDSCKWMYMDFDSVYHCLDTNTGQRSWYADFPRACVYFYDPDDLAKVAQGLIPSYGPQYYARLDVSEYMYDQDPQSSFLYGTGYDQANGLLYSFERSIEGDLPIVHVWKIHEASARIDGNDMRKDIAITVSPNPFSASIIIAVQGVGSRSMNIPSDMVVQIFDIAGRRIGIPHDVSTAKHNTPDKIHDARYTWSAANCPNGVYIVRAKIGPRTVNRSIMLIR</sequence>
<comment type="caution">
    <text evidence="1">The sequence shown here is derived from an EMBL/GenBank/DDBJ whole genome shotgun (WGS) entry which is preliminary data.</text>
</comment>
<reference evidence="1 2" key="1">
    <citation type="journal article" date="2016" name="Nat. Commun.">
        <title>Thousands of microbial genomes shed light on interconnected biogeochemical processes in an aquifer system.</title>
        <authorList>
            <person name="Anantharaman K."/>
            <person name="Brown C.T."/>
            <person name="Hug L.A."/>
            <person name="Sharon I."/>
            <person name="Castelle C.J."/>
            <person name="Probst A.J."/>
            <person name="Thomas B.C."/>
            <person name="Singh A."/>
            <person name="Wilkins M.J."/>
            <person name="Karaoz U."/>
            <person name="Brodie E.L."/>
            <person name="Williams K.H."/>
            <person name="Hubbard S.S."/>
            <person name="Banfield J.F."/>
        </authorList>
    </citation>
    <scope>NUCLEOTIDE SEQUENCE [LARGE SCALE GENOMIC DNA]</scope>
</reference>
<evidence type="ECO:0008006" key="3">
    <source>
        <dbReference type="Google" id="ProtNLM"/>
    </source>
</evidence>
<dbReference type="Proteomes" id="UP000179243">
    <property type="component" value="Unassembled WGS sequence"/>
</dbReference>
<protein>
    <recommendedName>
        <fullName evidence="3">Secretion system C-terminal sorting domain-containing protein</fullName>
    </recommendedName>
</protein>
<accession>A0A1F7F6S4</accession>